<comment type="caution">
    <text evidence="3">The sequence shown here is derived from an EMBL/GenBank/DDBJ whole genome shotgun (WGS) entry which is preliminary data.</text>
</comment>
<dbReference type="Gene3D" id="2.30.60.10">
    <property type="entry name" value="Cyanovirin-N"/>
    <property type="match status" value="1"/>
</dbReference>
<feature type="signal peptide" evidence="1">
    <location>
        <begin position="1"/>
        <end position="20"/>
    </location>
</feature>
<gene>
    <name evidence="3" type="ORF">QBC46DRAFT_382689</name>
</gene>
<evidence type="ECO:0000259" key="2">
    <source>
        <dbReference type="SMART" id="SM01111"/>
    </source>
</evidence>
<sequence length="156" mass="16832">MRFGILTATAAAMLAGFGAADDGPVGFTPKCDSWNLPIDYGVTTMQGQCASNNTQGVTCSEVDLNACYANMNGTLVAATNGKGDFYRTCSNCTTVNYKPPQIQCRCWGTDGNGNRVQMDTQVLNLDEHIRVNDDRLGCIGYEGHYCCGKRCPDPTY</sequence>
<dbReference type="SUPFAM" id="SSF51322">
    <property type="entry name" value="Cyanovirin-N"/>
    <property type="match status" value="1"/>
</dbReference>
<dbReference type="EMBL" id="MU853783">
    <property type="protein sequence ID" value="KAK3941438.1"/>
    <property type="molecule type" value="Genomic_DNA"/>
</dbReference>
<keyword evidence="4" id="KW-1185">Reference proteome</keyword>
<keyword evidence="1" id="KW-0732">Signal</keyword>
<dbReference type="SMART" id="SM01111">
    <property type="entry name" value="CVNH"/>
    <property type="match status" value="1"/>
</dbReference>
<feature type="chain" id="PRO_5042904888" description="Cyanovirin-N domain-containing protein" evidence="1">
    <location>
        <begin position="21"/>
        <end position="156"/>
    </location>
</feature>
<evidence type="ECO:0000313" key="3">
    <source>
        <dbReference type="EMBL" id="KAK3941438.1"/>
    </source>
</evidence>
<organism evidence="3 4">
    <name type="scientific">Diplogelasinospora grovesii</name>
    <dbReference type="NCBI Taxonomy" id="303347"/>
    <lineage>
        <taxon>Eukaryota</taxon>
        <taxon>Fungi</taxon>
        <taxon>Dikarya</taxon>
        <taxon>Ascomycota</taxon>
        <taxon>Pezizomycotina</taxon>
        <taxon>Sordariomycetes</taxon>
        <taxon>Sordariomycetidae</taxon>
        <taxon>Sordariales</taxon>
        <taxon>Diplogelasinosporaceae</taxon>
        <taxon>Diplogelasinospora</taxon>
    </lineage>
</organism>
<feature type="domain" description="Cyanovirin-N" evidence="2">
    <location>
        <begin position="26"/>
        <end position="138"/>
    </location>
</feature>
<name>A0AAN6NBX9_9PEZI</name>
<proteinExistence type="predicted"/>
<dbReference type="InterPro" id="IPR036673">
    <property type="entry name" value="Cyanovirin-N_sf"/>
</dbReference>
<dbReference type="InterPro" id="IPR011058">
    <property type="entry name" value="Cyanovirin-N"/>
</dbReference>
<dbReference type="Proteomes" id="UP001303473">
    <property type="component" value="Unassembled WGS sequence"/>
</dbReference>
<dbReference type="Pfam" id="PF08881">
    <property type="entry name" value="CVNH"/>
    <property type="match status" value="1"/>
</dbReference>
<accession>A0AAN6NBX9</accession>
<evidence type="ECO:0000313" key="4">
    <source>
        <dbReference type="Proteomes" id="UP001303473"/>
    </source>
</evidence>
<protein>
    <recommendedName>
        <fullName evidence="2">Cyanovirin-N domain-containing protein</fullName>
    </recommendedName>
</protein>
<evidence type="ECO:0000256" key="1">
    <source>
        <dbReference type="SAM" id="SignalP"/>
    </source>
</evidence>
<dbReference type="AlphaFoldDB" id="A0AAN6NBX9"/>
<reference evidence="4" key="1">
    <citation type="journal article" date="2023" name="Mol. Phylogenet. Evol.">
        <title>Genome-scale phylogeny and comparative genomics of the fungal order Sordariales.</title>
        <authorList>
            <person name="Hensen N."/>
            <person name="Bonometti L."/>
            <person name="Westerberg I."/>
            <person name="Brannstrom I.O."/>
            <person name="Guillou S."/>
            <person name="Cros-Aarteil S."/>
            <person name="Calhoun S."/>
            <person name="Haridas S."/>
            <person name="Kuo A."/>
            <person name="Mondo S."/>
            <person name="Pangilinan J."/>
            <person name="Riley R."/>
            <person name="LaButti K."/>
            <person name="Andreopoulos B."/>
            <person name="Lipzen A."/>
            <person name="Chen C."/>
            <person name="Yan M."/>
            <person name="Daum C."/>
            <person name="Ng V."/>
            <person name="Clum A."/>
            <person name="Steindorff A."/>
            <person name="Ohm R.A."/>
            <person name="Martin F."/>
            <person name="Silar P."/>
            <person name="Natvig D.O."/>
            <person name="Lalanne C."/>
            <person name="Gautier V."/>
            <person name="Ament-Velasquez S.L."/>
            <person name="Kruys A."/>
            <person name="Hutchinson M.I."/>
            <person name="Powell A.J."/>
            <person name="Barry K."/>
            <person name="Miller A.N."/>
            <person name="Grigoriev I.V."/>
            <person name="Debuchy R."/>
            <person name="Gladieux P."/>
            <person name="Hiltunen Thoren M."/>
            <person name="Johannesson H."/>
        </authorList>
    </citation>
    <scope>NUCLEOTIDE SEQUENCE [LARGE SCALE GENOMIC DNA]</scope>
    <source>
        <strain evidence="4">CBS 340.73</strain>
    </source>
</reference>